<dbReference type="GO" id="GO:0043130">
    <property type="term" value="F:ubiquitin binding"/>
    <property type="evidence" value="ECO:0007669"/>
    <property type="project" value="InterPro"/>
</dbReference>
<gene>
    <name evidence="3" type="ORF">HPHI1048_LOCUS5000</name>
</gene>
<accession>A0A7S0E5C7</accession>
<evidence type="ECO:0000313" key="3">
    <source>
        <dbReference type="EMBL" id="CAD8473947.1"/>
    </source>
</evidence>
<dbReference type="Gene3D" id="1.25.40.90">
    <property type="match status" value="1"/>
</dbReference>
<evidence type="ECO:0000256" key="1">
    <source>
        <dbReference type="SAM" id="MobiDB-lite"/>
    </source>
</evidence>
<dbReference type="InterPro" id="IPR008942">
    <property type="entry name" value="ENTH_VHS"/>
</dbReference>
<dbReference type="PROSITE" id="PS50179">
    <property type="entry name" value="VHS"/>
    <property type="match status" value="1"/>
</dbReference>
<feature type="region of interest" description="Disordered" evidence="1">
    <location>
        <begin position="301"/>
        <end position="330"/>
    </location>
</feature>
<dbReference type="EMBL" id="HBEO01007102">
    <property type="protein sequence ID" value="CAD8473947.1"/>
    <property type="molecule type" value="Transcribed_RNA"/>
</dbReference>
<name>A0A7S0E5C7_9CRYP</name>
<dbReference type="SUPFAM" id="SSF48464">
    <property type="entry name" value="ENTH/VHS domain"/>
    <property type="match status" value="1"/>
</dbReference>
<organism evidence="3">
    <name type="scientific">Hanusia phi</name>
    <dbReference type="NCBI Taxonomy" id="3032"/>
    <lineage>
        <taxon>Eukaryota</taxon>
        <taxon>Cryptophyceae</taxon>
        <taxon>Pyrenomonadales</taxon>
        <taxon>Geminigeraceae</taxon>
        <taxon>Hanusia</taxon>
    </lineage>
</organism>
<protein>
    <recommendedName>
        <fullName evidence="2">VHS domain-containing protein</fullName>
    </recommendedName>
</protein>
<dbReference type="AlphaFoldDB" id="A0A7S0E5C7"/>
<reference evidence="3" key="1">
    <citation type="submission" date="2021-01" db="EMBL/GenBank/DDBJ databases">
        <authorList>
            <person name="Corre E."/>
            <person name="Pelletier E."/>
            <person name="Niang G."/>
            <person name="Scheremetjew M."/>
            <person name="Finn R."/>
            <person name="Kale V."/>
            <person name="Holt S."/>
            <person name="Cochrane G."/>
            <person name="Meng A."/>
            <person name="Brown T."/>
            <person name="Cohen L."/>
        </authorList>
    </citation>
    <scope>NUCLEOTIDE SEQUENCE</scope>
    <source>
        <strain evidence="3">CCMP325</strain>
    </source>
</reference>
<feature type="domain" description="VHS" evidence="2">
    <location>
        <begin position="58"/>
        <end position="159"/>
    </location>
</feature>
<sequence>MWLFGGPKGNEHGTSTDPLACISSAVLRACTPGVGRDVTEVALLEMEPYMSDQRYIAECLKHMKCRIKDFEPLVQKSGLEFLNSCMAKYGRTFRVEVHRKILSRVLKFAQPRFKYPKMICDLSRTLIVEWAEKYGAESMEYANAARSLGWVGATGGIVPPPMNPSIAQGFIEQVPGAPMSDHVDPKYLSESSPFYASAMKAAQGNSGVNPKPDNFGPAHTPAKKMTYDQASEICGLMASVMDDHSPDHALDDTVDIIAQRCAAAIEWIQAEILTDETKSEGYMDQLIDLNDKLRREVKRYYSKKKHSSNHASARKPSPSEPQSKPEESSIQPEAQLIDLMMNQSLDPGNILSASAPPMPMDIQSSALDMNGSVNSPAINPVPSDLPAPAQFPNPTSKTRQEPSLTEVFDRINVNAQLAEDLVQKDLTLDPEARKEKLAWIKNVVKESKSKIKSQKDPDFLSIANQKKLKGFDYLEELQQFGDLTV</sequence>
<dbReference type="GO" id="GO:0035091">
    <property type="term" value="F:phosphatidylinositol binding"/>
    <property type="evidence" value="ECO:0007669"/>
    <property type="project" value="InterPro"/>
</dbReference>
<proteinExistence type="predicted"/>
<feature type="compositionally biased region" description="Low complexity" evidence="1">
    <location>
        <begin position="309"/>
        <end position="330"/>
    </location>
</feature>
<dbReference type="InterPro" id="IPR002014">
    <property type="entry name" value="VHS_dom"/>
</dbReference>
<evidence type="ECO:0000259" key="2">
    <source>
        <dbReference type="PROSITE" id="PS50179"/>
    </source>
</evidence>